<evidence type="ECO:0000313" key="1">
    <source>
        <dbReference type="EMBL" id="GME84937.1"/>
    </source>
</evidence>
<proteinExistence type="predicted"/>
<dbReference type="EMBL" id="BSXS01005951">
    <property type="protein sequence ID" value="GME84937.1"/>
    <property type="molecule type" value="Genomic_DNA"/>
</dbReference>
<accession>A0ACB5TB10</accession>
<sequence>MRLSSTALFAILASTTLASPDAEALFTLTPTPSSTSSTRDENASNADALSQLIANFATVVSSAVSAAQASATVPVKKAFIPEELRRPLNATEHREHPNVCGIAAYGMCTAMKKNHLDDAVSTPDVQKRDENAPNTDAPSQLVANVATAVSSSASASAGPASATGSAQESIVGNSSNSTTGSDGASEIPQGKIYDPDHEPWFDHFFSNALPNNLQKRDEDTPTFDQLAQLAADVAAVISSSSSASASQASATGPVKRAVVMETPGDLRGSTWEYNRNKTTQSPDGVAEHPQFQHGCIRTPGSYAVCMASRENPSNGVIGPLEKRDMNIPSADELAQLAADIAAVISSSASATQASATGPVKRAVVMETPGDLRGGSWGYNDKNENTPSPGVAEHPHSGSCSPASEGYERCLAWKKNHSKDTVSVSGPLKKRDEGAPTFDQLAQLAANVAAVISSSASAVQASATGPVKRSNVENVGNSTSAQNDVEETPQRK</sequence>
<organism evidence="1 2">
    <name type="scientific">Ambrosiozyma monospora</name>
    <name type="common">Yeast</name>
    <name type="synonym">Endomycopsis monosporus</name>
    <dbReference type="NCBI Taxonomy" id="43982"/>
    <lineage>
        <taxon>Eukaryota</taxon>
        <taxon>Fungi</taxon>
        <taxon>Dikarya</taxon>
        <taxon>Ascomycota</taxon>
        <taxon>Saccharomycotina</taxon>
        <taxon>Pichiomycetes</taxon>
        <taxon>Pichiales</taxon>
        <taxon>Pichiaceae</taxon>
        <taxon>Ambrosiozyma</taxon>
    </lineage>
</organism>
<dbReference type="Proteomes" id="UP001165064">
    <property type="component" value="Unassembled WGS sequence"/>
</dbReference>
<keyword evidence="2" id="KW-1185">Reference proteome</keyword>
<evidence type="ECO:0000313" key="2">
    <source>
        <dbReference type="Proteomes" id="UP001165064"/>
    </source>
</evidence>
<protein>
    <submittedName>
        <fullName evidence="1">Unnamed protein product</fullName>
    </submittedName>
</protein>
<gene>
    <name evidence="1" type="ORF">Amon02_000721900</name>
</gene>
<comment type="caution">
    <text evidence="1">The sequence shown here is derived from an EMBL/GenBank/DDBJ whole genome shotgun (WGS) entry which is preliminary data.</text>
</comment>
<reference evidence="1" key="1">
    <citation type="submission" date="2023-04" db="EMBL/GenBank/DDBJ databases">
        <title>Ambrosiozyma monospora NBRC 10751.</title>
        <authorList>
            <person name="Ichikawa N."/>
            <person name="Sato H."/>
            <person name="Tonouchi N."/>
        </authorList>
    </citation>
    <scope>NUCLEOTIDE SEQUENCE</scope>
    <source>
        <strain evidence="1">NBRC 10751</strain>
    </source>
</reference>
<name>A0ACB5TB10_AMBMO</name>